<name>A0A7G5H6C6_9BACT</name>
<reference evidence="2 3" key="1">
    <citation type="submission" date="2020-07" db="EMBL/GenBank/DDBJ databases">
        <title>Spirosoma foliorum sp. nov., isolated from the leaves on the Nejang mountain Korea, Republic of.</title>
        <authorList>
            <person name="Ho H."/>
            <person name="Lee Y.-J."/>
            <person name="Nurcahyanto D.-A."/>
            <person name="Kim S.-G."/>
        </authorList>
    </citation>
    <scope>NUCLEOTIDE SEQUENCE [LARGE SCALE GENOMIC DNA]</scope>
    <source>
        <strain evidence="2 3">PL0136</strain>
    </source>
</reference>
<protein>
    <submittedName>
        <fullName evidence="2">T9SS type A sorting domain-containing protein</fullName>
    </submittedName>
</protein>
<dbReference type="Proteomes" id="UP000515369">
    <property type="component" value="Chromosome"/>
</dbReference>
<evidence type="ECO:0000313" key="3">
    <source>
        <dbReference type="Proteomes" id="UP000515369"/>
    </source>
</evidence>
<sequence length="130" mass="14011">MKTLIKPLLVAFALVITTAYTTFAQAPANAQPSPAFQSGIYTNKAGKLQIALDKQTGHALQIRLADGSGQMFFVKRVGKQETAVRLQLDMSDLPDGAYQLSITDGKQITQHTVTLGTPKPQDVSRLVAIN</sequence>
<dbReference type="RefSeq" id="WP_182464064.1">
    <property type="nucleotide sequence ID" value="NZ_CP059732.1"/>
</dbReference>
<dbReference type="AlphaFoldDB" id="A0A7G5H6C6"/>
<keyword evidence="1" id="KW-0732">Signal</keyword>
<dbReference type="KEGG" id="sfol:H3H32_18145"/>
<evidence type="ECO:0000313" key="2">
    <source>
        <dbReference type="EMBL" id="QMW06668.1"/>
    </source>
</evidence>
<proteinExistence type="predicted"/>
<accession>A0A7G5H6C6</accession>
<feature type="signal peptide" evidence="1">
    <location>
        <begin position="1"/>
        <end position="24"/>
    </location>
</feature>
<dbReference type="EMBL" id="CP059732">
    <property type="protein sequence ID" value="QMW06668.1"/>
    <property type="molecule type" value="Genomic_DNA"/>
</dbReference>
<gene>
    <name evidence="2" type="ORF">H3H32_18145</name>
</gene>
<evidence type="ECO:0000256" key="1">
    <source>
        <dbReference type="SAM" id="SignalP"/>
    </source>
</evidence>
<feature type="chain" id="PRO_5028900700" evidence="1">
    <location>
        <begin position="25"/>
        <end position="130"/>
    </location>
</feature>
<keyword evidence="3" id="KW-1185">Reference proteome</keyword>
<organism evidence="2 3">
    <name type="scientific">Spirosoma foliorum</name>
    <dbReference type="NCBI Taxonomy" id="2710596"/>
    <lineage>
        <taxon>Bacteria</taxon>
        <taxon>Pseudomonadati</taxon>
        <taxon>Bacteroidota</taxon>
        <taxon>Cytophagia</taxon>
        <taxon>Cytophagales</taxon>
        <taxon>Cytophagaceae</taxon>
        <taxon>Spirosoma</taxon>
    </lineage>
</organism>